<feature type="compositionally biased region" description="Basic and acidic residues" evidence="3">
    <location>
        <begin position="30"/>
        <end position="40"/>
    </location>
</feature>
<feature type="compositionally biased region" description="Acidic residues" evidence="3">
    <location>
        <begin position="188"/>
        <end position="199"/>
    </location>
</feature>
<organism evidence="4 5">
    <name type="scientific">Cherax quadricarinatus</name>
    <name type="common">Australian red claw crayfish</name>
    <dbReference type="NCBI Taxonomy" id="27406"/>
    <lineage>
        <taxon>Eukaryota</taxon>
        <taxon>Metazoa</taxon>
        <taxon>Ecdysozoa</taxon>
        <taxon>Arthropoda</taxon>
        <taxon>Crustacea</taxon>
        <taxon>Multicrustacea</taxon>
        <taxon>Malacostraca</taxon>
        <taxon>Eumalacostraca</taxon>
        <taxon>Eucarida</taxon>
        <taxon>Decapoda</taxon>
        <taxon>Pleocyemata</taxon>
        <taxon>Astacidea</taxon>
        <taxon>Parastacoidea</taxon>
        <taxon>Parastacidae</taxon>
        <taxon>Cherax</taxon>
    </lineage>
</organism>
<dbReference type="PANTHER" id="PTHR16291">
    <property type="entry name" value="NUCLEAR CAP-BINDING PROTEIN SUBUNIT 3"/>
    <property type="match status" value="1"/>
</dbReference>
<proteinExistence type="inferred from homology"/>
<feature type="region of interest" description="Disordered" evidence="3">
    <location>
        <begin position="232"/>
        <end position="281"/>
    </location>
</feature>
<dbReference type="GO" id="GO:0003729">
    <property type="term" value="F:mRNA binding"/>
    <property type="evidence" value="ECO:0007669"/>
    <property type="project" value="InterPro"/>
</dbReference>
<dbReference type="Proteomes" id="UP001445076">
    <property type="component" value="Unassembled WGS sequence"/>
</dbReference>
<feature type="region of interest" description="Disordered" evidence="3">
    <location>
        <begin position="188"/>
        <end position="219"/>
    </location>
</feature>
<name>A0AAW0W587_CHEQU</name>
<reference evidence="4 5" key="1">
    <citation type="journal article" date="2024" name="BMC Genomics">
        <title>Genome assembly of redclaw crayfish (Cherax quadricarinatus) provides insights into its immune adaptation and hypoxia tolerance.</title>
        <authorList>
            <person name="Liu Z."/>
            <person name="Zheng J."/>
            <person name="Li H."/>
            <person name="Fang K."/>
            <person name="Wang S."/>
            <person name="He J."/>
            <person name="Zhou D."/>
            <person name="Weng S."/>
            <person name="Chi M."/>
            <person name="Gu Z."/>
            <person name="He J."/>
            <person name="Li F."/>
            <person name="Wang M."/>
        </authorList>
    </citation>
    <scope>NUCLEOTIDE SEQUENCE [LARGE SCALE GENOMIC DNA]</scope>
    <source>
        <strain evidence="4">ZL_2023a</strain>
    </source>
</reference>
<evidence type="ECO:0000256" key="1">
    <source>
        <dbReference type="ARBA" id="ARBA00006069"/>
    </source>
</evidence>
<protein>
    <recommendedName>
        <fullName evidence="2">Nuclear cap-binding protein subunit 3</fullName>
    </recommendedName>
</protein>
<dbReference type="AlphaFoldDB" id="A0AAW0W587"/>
<comment type="similarity">
    <text evidence="1">Belongs to the NCBP3 family.</text>
</comment>
<dbReference type="GO" id="GO:0000340">
    <property type="term" value="F:RNA 7-methylguanosine cap binding"/>
    <property type="evidence" value="ECO:0007669"/>
    <property type="project" value="InterPro"/>
</dbReference>
<dbReference type="InterPro" id="IPR019416">
    <property type="entry name" value="NCBP3"/>
</dbReference>
<dbReference type="EMBL" id="JARKIK010000085">
    <property type="protein sequence ID" value="KAK8724554.1"/>
    <property type="molecule type" value="Genomic_DNA"/>
</dbReference>
<feature type="compositionally biased region" description="Low complexity" evidence="3">
    <location>
        <begin position="253"/>
        <end position="263"/>
    </location>
</feature>
<sequence length="315" mass="36350">NETENVKEKTRKKKKKVKVKIETMDQDTTEPNKEAIEEGSVRAEDIAIPVPPGRWRLGVPCTRTKAVLLRFSSRKDKKAGGAERNSEYYRKYGNPNFGGIKGLLSESGRKRMHEARRRREHDETLRWDVDGQKIEEGPKNPWGALALNWGRKESQEDDRFDYQALLRQHQKRVPGMKRKRAYSDCEDEDMVDGEEDIEDLQCGSNDDYQGSDDSDDIVPWKSKIKFPRMKMYADAEQKRKKQKKSGDLWNRLSGSRVRSSGGVQDRLSYMGTTKGQSVRSRLDLRSKLSSKKKVGPMSVEVDNDHYYRLIASDDD</sequence>
<feature type="region of interest" description="Disordered" evidence="3">
    <location>
        <begin position="1"/>
        <end position="40"/>
    </location>
</feature>
<comment type="caution">
    <text evidence="4">The sequence shown here is derived from an EMBL/GenBank/DDBJ whole genome shotgun (WGS) entry which is preliminary data.</text>
</comment>
<keyword evidence="5" id="KW-1185">Reference proteome</keyword>
<evidence type="ECO:0000313" key="4">
    <source>
        <dbReference type="EMBL" id="KAK8724554.1"/>
    </source>
</evidence>
<evidence type="ECO:0000256" key="2">
    <source>
        <dbReference type="ARBA" id="ARBA00019876"/>
    </source>
</evidence>
<feature type="compositionally biased region" description="Basic residues" evidence="3">
    <location>
        <begin position="9"/>
        <end position="18"/>
    </location>
</feature>
<evidence type="ECO:0000313" key="5">
    <source>
        <dbReference type="Proteomes" id="UP001445076"/>
    </source>
</evidence>
<dbReference type="GO" id="GO:0005634">
    <property type="term" value="C:nucleus"/>
    <property type="evidence" value="ECO:0007669"/>
    <property type="project" value="TreeGrafter"/>
</dbReference>
<gene>
    <name evidence="4" type="ORF">OTU49_011128</name>
</gene>
<accession>A0AAW0W587</accession>
<evidence type="ECO:0000256" key="3">
    <source>
        <dbReference type="SAM" id="MobiDB-lite"/>
    </source>
</evidence>
<dbReference type="PANTHER" id="PTHR16291:SF0">
    <property type="entry name" value="NUCLEAR CAP-BINDING PROTEIN SUBUNIT 3"/>
    <property type="match status" value="1"/>
</dbReference>
<feature type="non-terminal residue" evidence="4">
    <location>
        <position position="1"/>
    </location>
</feature>